<organism evidence="1 2">
    <name type="scientific">Dreissena polymorpha</name>
    <name type="common">Zebra mussel</name>
    <name type="synonym">Mytilus polymorpha</name>
    <dbReference type="NCBI Taxonomy" id="45954"/>
    <lineage>
        <taxon>Eukaryota</taxon>
        <taxon>Metazoa</taxon>
        <taxon>Spiralia</taxon>
        <taxon>Lophotrochozoa</taxon>
        <taxon>Mollusca</taxon>
        <taxon>Bivalvia</taxon>
        <taxon>Autobranchia</taxon>
        <taxon>Heteroconchia</taxon>
        <taxon>Euheterodonta</taxon>
        <taxon>Imparidentia</taxon>
        <taxon>Neoheterodontei</taxon>
        <taxon>Myida</taxon>
        <taxon>Dreissenoidea</taxon>
        <taxon>Dreissenidae</taxon>
        <taxon>Dreissena</taxon>
    </lineage>
</organism>
<dbReference type="AlphaFoldDB" id="A0A9D4E9F6"/>
<sequence>MTVFTIYKVGVSDALSTWYLVLGSNEEYASNDITHVLSVPLETENGNTTFDLQRTWRFRYNNYLNQPQSIDVDYGRKQM</sequence>
<accession>A0A9D4E9F6</accession>
<name>A0A9D4E9F6_DREPO</name>
<reference evidence="1" key="2">
    <citation type="submission" date="2020-11" db="EMBL/GenBank/DDBJ databases">
        <authorList>
            <person name="McCartney M.A."/>
            <person name="Auch B."/>
            <person name="Kono T."/>
            <person name="Mallez S."/>
            <person name="Becker A."/>
            <person name="Gohl D.M."/>
            <person name="Silverstein K.A.T."/>
            <person name="Koren S."/>
            <person name="Bechman K.B."/>
            <person name="Herman A."/>
            <person name="Abrahante J.E."/>
            <person name="Garbe J."/>
        </authorList>
    </citation>
    <scope>NUCLEOTIDE SEQUENCE</scope>
    <source>
        <strain evidence="1">Duluth1</strain>
        <tissue evidence="1">Whole animal</tissue>
    </source>
</reference>
<evidence type="ECO:0000313" key="1">
    <source>
        <dbReference type="EMBL" id="KAH3774779.1"/>
    </source>
</evidence>
<keyword evidence="2" id="KW-1185">Reference proteome</keyword>
<gene>
    <name evidence="1" type="ORF">DPMN_176172</name>
</gene>
<comment type="caution">
    <text evidence="1">The sequence shown here is derived from an EMBL/GenBank/DDBJ whole genome shotgun (WGS) entry which is preliminary data.</text>
</comment>
<protein>
    <submittedName>
        <fullName evidence="1">Uncharacterized protein</fullName>
    </submittedName>
</protein>
<dbReference type="EMBL" id="JAIWYP010000009">
    <property type="protein sequence ID" value="KAH3774779.1"/>
    <property type="molecule type" value="Genomic_DNA"/>
</dbReference>
<dbReference type="Proteomes" id="UP000828390">
    <property type="component" value="Unassembled WGS sequence"/>
</dbReference>
<proteinExistence type="predicted"/>
<reference evidence="1" key="1">
    <citation type="journal article" date="2019" name="bioRxiv">
        <title>The Genome of the Zebra Mussel, Dreissena polymorpha: A Resource for Invasive Species Research.</title>
        <authorList>
            <person name="McCartney M.A."/>
            <person name="Auch B."/>
            <person name="Kono T."/>
            <person name="Mallez S."/>
            <person name="Zhang Y."/>
            <person name="Obille A."/>
            <person name="Becker A."/>
            <person name="Abrahante J.E."/>
            <person name="Garbe J."/>
            <person name="Badalamenti J.P."/>
            <person name="Herman A."/>
            <person name="Mangelson H."/>
            <person name="Liachko I."/>
            <person name="Sullivan S."/>
            <person name="Sone E.D."/>
            <person name="Koren S."/>
            <person name="Silverstein K.A.T."/>
            <person name="Beckman K.B."/>
            <person name="Gohl D.M."/>
        </authorList>
    </citation>
    <scope>NUCLEOTIDE SEQUENCE</scope>
    <source>
        <strain evidence="1">Duluth1</strain>
        <tissue evidence="1">Whole animal</tissue>
    </source>
</reference>
<evidence type="ECO:0000313" key="2">
    <source>
        <dbReference type="Proteomes" id="UP000828390"/>
    </source>
</evidence>